<comment type="caution">
    <text evidence="2">The sequence shown here is derived from an EMBL/GenBank/DDBJ whole genome shotgun (WGS) entry which is preliminary data.</text>
</comment>
<name>A0ABT4PIZ0_9BACT</name>
<dbReference type="RefSeq" id="WP_269878327.1">
    <property type="nucleotide sequence ID" value="NZ_JAPZVM010000008.1"/>
</dbReference>
<protein>
    <recommendedName>
        <fullName evidence="4">FrrB</fullName>
    </recommendedName>
</protein>
<accession>A0ABT4PIZ0</accession>
<gene>
    <name evidence="2" type="ORF">O6P32_09965</name>
</gene>
<dbReference type="EMBL" id="JAPZVM010000008">
    <property type="protein sequence ID" value="MCZ8373027.1"/>
    <property type="molecule type" value="Genomic_DNA"/>
</dbReference>
<evidence type="ECO:0008006" key="4">
    <source>
        <dbReference type="Google" id="ProtNLM"/>
    </source>
</evidence>
<dbReference type="Proteomes" id="UP001141933">
    <property type="component" value="Unassembled WGS sequence"/>
</dbReference>
<organism evidence="2 3">
    <name type="scientific">Phocaeicola acetigenes</name>
    <dbReference type="NCBI Taxonomy" id="3016083"/>
    <lineage>
        <taxon>Bacteria</taxon>
        <taxon>Pseudomonadati</taxon>
        <taxon>Bacteroidota</taxon>
        <taxon>Bacteroidia</taxon>
        <taxon>Bacteroidales</taxon>
        <taxon>Bacteroidaceae</taxon>
        <taxon>Phocaeicola</taxon>
    </lineage>
</organism>
<feature type="signal peptide" evidence="1">
    <location>
        <begin position="1"/>
        <end position="18"/>
    </location>
</feature>
<feature type="chain" id="PRO_5046350542" description="FrrB" evidence="1">
    <location>
        <begin position="19"/>
        <end position="228"/>
    </location>
</feature>
<evidence type="ECO:0000313" key="2">
    <source>
        <dbReference type="EMBL" id="MCZ8373027.1"/>
    </source>
</evidence>
<sequence length="228" mass="24874">MKTLIAGMMALLPLGVMAQEKPEVDFGIDFTSAYIWRGQDLGGVSIQPEITVSYKGFYLSGWGNAGFDSEDPKEIDLTLGYETGGFSVSVTDYWTAGDTGYFHYGATNTSHTFEAQVGYDFGFLALNWFTNFAGYDGVNAEGNRAYSSYVSLEVPFRLGGFEWTAEVGAVPYATNFYNDGVNGFAVSDVGLKVQKEVAVTERFSLPLFARISWNPATEGAYFACGLSF</sequence>
<keyword evidence="3" id="KW-1185">Reference proteome</keyword>
<reference evidence="2" key="1">
    <citation type="submission" date="2022-12" db="EMBL/GenBank/DDBJ databases">
        <title>Phocaeicola acetigenes sp. nov., isolated feces from a healthy human.</title>
        <authorList>
            <person name="Do H."/>
            <person name="Ha Y.B."/>
            <person name="Kim J.-S."/>
            <person name="Suh M.K."/>
            <person name="Kim H.S."/>
            <person name="Lee J.-S."/>
        </authorList>
    </citation>
    <scope>NUCLEOTIDE SEQUENCE</scope>
    <source>
        <strain evidence="2">KGMB11183</strain>
    </source>
</reference>
<evidence type="ECO:0000313" key="3">
    <source>
        <dbReference type="Proteomes" id="UP001141933"/>
    </source>
</evidence>
<proteinExistence type="predicted"/>
<keyword evidence="1" id="KW-0732">Signal</keyword>
<evidence type="ECO:0000256" key="1">
    <source>
        <dbReference type="SAM" id="SignalP"/>
    </source>
</evidence>